<dbReference type="SUPFAM" id="SSF74650">
    <property type="entry name" value="Galactose mutarotase-like"/>
    <property type="match status" value="1"/>
</dbReference>
<dbReference type="Proteomes" id="UP000786693">
    <property type="component" value="Unassembled WGS sequence"/>
</dbReference>
<name>A0ABQ4NJK8_9RHOB</name>
<dbReference type="InterPro" id="IPR011682">
    <property type="entry name" value="Glyco_hydro_38_C"/>
</dbReference>
<dbReference type="Gene3D" id="2.70.98.30">
    <property type="entry name" value="Golgi alpha-mannosidase II, domain 4"/>
    <property type="match status" value="1"/>
</dbReference>
<dbReference type="InterPro" id="IPR027291">
    <property type="entry name" value="Glyco_hydro_38_N_sf"/>
</dbReference>
<proteinExistence type="inferred from homology"/>
<evidence type="ECO:0000313" key="6">
    <source>
        <dbReference type="EMBL" id="GIT94531.1"/>
    </source>
</evidence>
<dbReference type="SMART" id="SM00872">
    <property type="entry name" value="Alpha-mann_mid"/>
    <property type="match status" value="1"/>
</dbReference>
<accession>A0ABQ4NJK8</accession>
<feature type="domain" description="Glycoside hydrolase family 38 central" evidence="5">
    <location>
        <begin position="519"/>
        <end position="590"/>
    </location>
</feature>
<dbReference type="Pfam" id="PF17677">
    <property type="entry name" value="Glyco_hydro38C2"/>
    <property type="match status" value="1"/>
</dbReference>
<dbReference type="CDD" id="cd10789">
    <property type="entry name" value="GH38N_AMII_ER_cytosolic"/>
    <property type="match status" value="1"/>
</dbReference>
<dbReference type="InterPro" id="IPR011330">
    <property type="entry name" value="Glyco_hydro/deAcase_b/a-brl"/>
</dbReference>
<dbReference type="PANTHER" id="PTHR46017:SF1">
    <property type="entry name" value="ALPHA-MANNOSIDASE 2C1"/>
    <property type="match status" value="1"/>
</dbReference>
<keyword evidence="3" id="KW-0378">Hydrolase</keyword>
<evidence type="ECO:0000259" key="5">
    <source>
        <dbReference type="SMART" id="SM00872"/>
    </source>
</evidence>
<dbReference type="EMBL" id="BPFH01000002">
    <property type="protein sequence ID" value="GIT94531.1"/>
    <property type="molecule type" value="Genomic_DNA"/>
</dbReference>
<evidence type="ECO:0000256" key="3">
    <source>
        <dbReference type="ARBA" id="ARBA00022801"/>
    </source>
</evidence>
<dbReference type="Gene3D" id="3.20.110.10">
    <property type="entry name" value="Glycoside hydrolase 38, N terminal domain"/>
    <property type="match status" value="1"/>
</dbReference>
<dbReference type="InterPro" id="IPR015341">
    <property type="entry name" value="Glyco_hydro_38_cen"/>
</dbReference>
<keyword evidence="2" id="KW-0479">Metal-binding</keyword>
<dbReference type="SUPFAM" id="SSF88688">
    <property type="entry name" value="Families 57/38 glycoside transferase middle domain"/>
    <property type="match status" value="1"/>
</dbReference>
<dbReference type="Pfam" id="PF07748">
    <property type="entry name" value="Glyco_hydro_38C"/>
    <property type="match status" value="1"/>
</dbReference>
<dbReference type="InterPro" id="IPR011013">
    <property type="entry name" value="Gal_mutarotase_sf_dom"/>
</dbReference>
<comment type="caution">
    <text evidence="6">The sequence shown here is derived from an EMBL/GenBank/DDBJ whole genome shotgun (WGS) entry which is preliminary data.</text>
</comment>
<dbReference type="Pfam" id="PF09261">
    <property type="entry name" value="Alpha-mann_mid"/>
    <property type="match status" value="1"/>
</dbReference>
<sequence length="1018" mass="113514">MNHSFRLTQEKIAQRLGLIAPMAFRRRVPLVPFRLAELADAETPPPLDGPFDHWPEVAPDSYWGRCELNFLMRSRAERPTDFDPAHTALHLPLGNMGDIFGHPEALVYVNGAAIGSADRHHHMVPLPDGADTWDIALHGWTGLVGWPPSRDSGAKPYIGRCQIVERHPETEAFIALATAACQSVGVLSDDRPERHRLLNALDAAFVTLDTRDPMGDAFYDSLPRAMDSLRDGIARAGAPLDVTLIGIGHAHMDVAYLWPIEQIRRKNGRTYANALRLMDSYPDFRFSHSQPQLYAYTEQDYPDIFERIRQRVAEGRWEVMGGMWVEPDLNIPGPEALVRQLMLGRKYFRDRFGPVETPVLWLPDTFGFPWTIPQLMKHAGLQWFCTNKLNWNQTNRLPASTHWWEGRDGTRVLAHVLTTPRVVKHLPFPTNYKSDLSAPEVMGTWTKSTTKDKIDTLPICYGYGDGGGGPKEDLIWAAQAYAEMPGMPRLRMGTVRETFEALETQAADLPIWRGEHYMEGHRGVLTSQGWIKRANRQAETALHEAEALSAMAGLTPDLGAAWELLCLNQFHDILTGTSITEVFTQARTDFAAVREAAETATRDACKVLAGQGETPVALNTAPLPCDRFVVVPNAWAVDLEGQAVEGGTLVHLPAMAPYEARVIGNSPVPPQVTGQSDGVTAVLENDLIRVEIDAFGALSRVFDKEAQREVLTEGCKGNALQLYEDRPVSWDAWDIDPFFEDRLEPEGTTAAVSLVETGPLRAVVHTTRVLRNSRIHQRIVLRAGSKRIDFETEVDWRETHILLKVAFPVAVHSSHALYDIQWGTIPRVTHANTPFDAARFEVAGHKWADMAERGYGVALLNDCKYGYDVRDGVMRLSLIKSSTEPDPTADQGRHVFTYALLPHIGDRSDGVEAEAYDLNHPLRLWRGDGRALPSPPSVDVPNVTLRTWKRAEDGDGMILRLYEAQGGRGPVRVTIPGGIGSAEICDFHEVTVASVTHDERVLYLDVTPWEIVTLRIRP</sequence>
<evidence type="ECO:0000313" key="7">
    <source>
        <dbReference type="Proteomes" id="UP000786693"/>
    </source>
</evidence>
<evidence type="ECO:0000256" key="1">
    <source>
        <dbReference type="ARBA" id="ARBA00009792"/>
    </source>
</evidence>
<evidence type="ECO:0000256" key="4">
    <source>
        <dbReference type="ARBA" id="ARBA00023295"/>
    </source>
</evidence>
<protein>
    <submittedName>
        <fullName evidence="6">Alpha-mannosidase</fullName>
    </submittedName>
</protein>
<keyword evidence="4" id="KW-0326">Glycosidase</keyword>
<reference evidence="6 7" key="1">
    <citation type="submission" date="2021-05" db="EMBL/GenBank/DDBJ databases">
        <title>Bacteria Genome sequencing.</title>
        <authorList>
            <person name="Takabe Y."/>
            <person name="Nakajima Y."/>
            <person name="Suzuki S."/>
            <person name="Shiozaki T."/>
        </authorList>
    </citation>
    <scope>NUCLEOTIDE SEQUENCE [LARGE SCALE GENOMIC DNA]</scope>
    <source>
        <strain evidence="6 7">AI_62</strain>
    </source>
</reference>
<dbReference type="Pfam" id="PF01074">
    <property type="entry name" value="Glyco_hydro_38N"/>
    <property type="match status" value="1"/>
</dbReference>
<dbReference type="InterPro" id="IPR028995">
    <property type="entry name" value="Glyco_hydro_57/38_cen_sf"/>
</dbReference>
<gene>
    <name evidence="6" type="ORF">JANAI62_11540</name>
</gene>
<dbReference type="SUPFAM" id="SSF88713">
    <property type="entry name" value="Glycoside hydrolase/deacetylase"/>
    <property type="match status" value="1"/>
</dbReference>
<comment type="similarity">
    <text evidence="1">Belongs to the glycosyl hydrolase 38 family.</text>
</comment>
<keyword evidence="7" id="KW-1185">Reference proteome</keyword>
<dbReference type="RefSeq" id="WP_220748060.1">
    <property type="nucleotide sequence ID" value="NZ_BPFH01000002.1"/>
</dbReference>
<evidence type="ECO:0000256" key="2">
    <source>
        <dbReference type="ARBA" id="ARBA00022723"/>
    </source>
</evidence>
<dbReference type="Gene3D" id="2.60.40.2220">
    <property type="match status" value="1"/>
</dbReference>
<dbReference type="InterPro" id="IPR000602">
    <property type="entry name" value="Glyco_hydro_38_N"/>
</dbReference>
<dbReference type="Gene3D" id="1.20.1270.50">
    <property type="entry name" value="Glycoside hydrolase family 38, central domain"/>
    <property type="match status" value="1"/>
</dbReference>
<dbReference type="PANTHER" id="PTHR46017">
    <property type="entry name" value="ALPHA-MANNOSIDASE 2C1"/>
    <property type="match status" value="1"/>
</dbReference>
<dbReference type="InterPro" id="IPR037094">
    <property type="entry name" value="Glyco_hydro_38_cen_sf"/>
</dbReference>
<organism evidence="6 7">
    <name type="scientific">Jannaschia pagri</name>
    <dbReference type="NCBI Taxonomy" id="2829797"/>
    <lineage>
        <taxon>Bacteria</taxon>
        <taxon>Pseudomonadati</taxon>
        <taxon>Pseudomonadota</taxon>
        <taxon>Alphaproteobacteria</taxon>
        <taxon>Rhodobacterales</taxon>
        <taxon>Roseobacteraceae</taxon>
        <taxon>Jannaschia</taxon>
    </lineage>
</organism>
<dbReference type="InterPro" id="IPR041147">
    <property type="entry name" value="GH38_C"/>
</dbReference>